<accession>A0A809RMY5</accession>
<dbReference type="PANTHER" id="PTHR36838:SF3">
    <property type="entry name" value="TRANSPORTER AUXIN EFFLUX CARRIER EC FAMILY"/>
    <property type="match status" value="1"/>
</dbReference>
<evidence type="ECO:0000256" key="5">
    <source>
        <dbReference type="ARBA" id="ARBA00022692"/>
    </source>
</evidence>
<evidence type="ECO:0000256" key="3">
    <source>
        <dbReference type="ARBA" id="ARBA00022448"/>
    </source>
</evidence>
<evidence type="ECO:0000256" key="6">
    <source>
        <dbReference type="ARBA" id="ARBA00022989"/>
    </source>
</evidence>
<dbReference type="GO" id="GO:0005886">
    <property type="term" value="C:plasma membrane"/>
    <property type="evidence" value="ECO:0007669"/>
    <property type="project" value="UniProtKB-SubCell"/>
</dbReference>
<feature type="transmembrane region" description="Helical" evidence="8">
    <location>
        <begin position="158"/>
        <end position="177"/>
    </location>
</feature>
<evidence type="ECO:0000256" key="1">
    <source>
        <dbReference type="ARBA" id="ARBA00004651"/>
    </source>
</evidence>
<dbReference type="EMBL" id="AP021881">
    <property type="protein sequence ID" value="BBP02134.1"/>
    <property type="molecule type" value="Genomic_DNA"/>
</dbReference>
<comment type="similarity">
    <text evidence="2">Belongs to the auxin efflux carrier (TC 2.A.69) family.</text>
</comment>
<feature type="transmembrane region" description="Helical" evidence="8">
    <location>
        <begin position="88"/>
        <end position="108"/>
    </location>
</feature>
<evidence type="ECO:0000313" key="10">
    <source>
        <dbReference type="Proteomes" id="UP000463939"/>
    </source>
</evidence>
<feature type="transmembrane region" description="Helical" evidence="8">
    <location>
        <begin position="275"/>
        <end position="297"/>
    </location>
</feature>
<dbReference type="RefSeq" id="WP_162085809.1">
    <property type="nucleotide sequence ID" value="NZ_AP021881.1"/>
</dbReference>
<sequence length="299" mass="32469">MSLLVISGGVWRRYLTADQVRAIRSHIATITINLFAPALLFAAAASAHITTELLSVPALLATGILLGGGLLYLLLFRTPLGANLSKQTKTGLLLCGTFGNVLFMGYPLLHFLFGDEGARYAAFADMGAATPLLWSLGVWMAIRLGGSNVRISNPIKTWLMLPPVWSFLLGASLSLTPVDTTPLIHAARFIGQPTVPVMLLMLGLTIPWRKLVPNSAVLTVSLFKLLLLPLMTWLIARYYFGSLREAQIGAVIESSVPTMLMALGLADKYQLDVEAVALTIAWSTVLFLISLPLWLWVLI</sequence>
<feature type="transmembrane region" description="Helical" evidence="8">
    <location>
        <begin position="27"/>
        <end position="49"/>
    </location>
</feature>
<organism evidence="9 10">
    <name type="scientific">Sulfuriferula nivalis</name>
    <dbReference type="NCBI Taxonomy" id="2675298"/>
    <lineage>
        <taxon>Bacteria</taxon>
        <taxon>Pseudomonadati</taxon>
        <taxon>Pseudomonadota</taxon>
        <taxon>Betaproteobacteria</taxon>
        <taxon>Nitrosomonadales</taxon>
        <taxon>Sulfuricellaceae</taxon>
        <taxon>Sulfuriferula</taxon>
    </lineage>
</organism>
<keyword evidence="7 8" id="KW-0472">Membrane</keyword>
<evidence type="ECO:0000256" key="7">
    <source>
        <dbReference type="ARBA" id="ARBA00023136"/>
    </source>
</evidence>
<gene>
    <name evidence="9" type="ORF">SFSGTM_28420</name>
</gene>
<evidence type="ECO:0000313" key="9">
    <source>
        <dbReference type="EMBL" id="BBP02134.1"/>
    </source>
</evidence>
<dbReference type="InterPro" id="IPR004776">
    <property type="entry name" value="Mem_transp_PIN-like"/>
</dbReference>
<dbReference type="InterPro" id="IPR038770">
    <property type="entry name" value="Na+/solute_symporter_sf"/>
</dbReference>
<keyword evidence="3" id="KW-0813">Transport</keyword>
<feature type="transmembrane region" description="Helical" evidence="8">
    <location>
        <begin position="128"/>
        <end position="146"/>
    </location>
</feature>
<comment type="subcellular location">
    <subcellularLocation>
        <location evidence="1">Cell membrane</location>
        <topology evidence="1">Multi-pass membrane protein</topology>
    </subcellularLocation>
</comment>
<dbReference type="AlphaFoldDB" id="A0A809RMY5"/>
<dbReference type="GO" id="GO:0055085">
    <property type="term" value="P:transmembrane transport"/>
    <property type="evidence" value="ECO:0007669"/>
    <property type="project" value="InterPro"/>
</dbReference>
<feature type="transmembrane region" description="Helical" evidence="8">
    <location>
        <begin position="216"/>
        <end position="240"/>
    </location>
</feature>
<keyword evidence="5 8" id="KW-0812">Transmembrane</keyword>
<dbReference type="KEGG" id="sniv:SFSGTM_28420"/>
<feature type="transmembrane region" description="Helical" evidence="8">
    <location>
        <begin position="55"/>
        <end position="76"/>
    </location>
</feature>
<dbReference type="PANTHER" id="PTHR36838">
    <property type="entry name" value="AUXIN EFFLUX CARRIER FAMILY PROTEIN"/>
    <property type="match status" value="1"/>
</dbReference>
<evidence type="ECO:0000256" key="2">
    <source>
        <dbReference type="ARBA" id="ARBA00010145"/>
    </source>
</evidence>
<keyword evidence="10" id="KW-1185">Reference proteome</keyword>
<evidence type="ECO:0000256" key="8">
    <source>
        <dbReference type="SAM" id="Phobius"/>
    </source>
</evidence>
<keyword evidence="6 8" id="KW-1133">Transmembrane helix</keyword>
<evidence type="ECO:0000256" key="4">
    <source>
        <dbReference type="ARBA" id="ARBA00022475"/>
    </source>
</evidence>
<dbReference type="Gene3D" id="1.20.1530.20">
    <property type="match status" value="1"/>
</dbReference>
<dbReference type="Proteomes" id="UP000463939">
    <property type="component" value="Chromosome"/>
</dbReference>
<keyword evidence="4" id="KW-1003">Cell membrane</keyword>
<evidence type="ECO:0008006" key="11">
    <source>
        <dbReference type="Google" id="ProtNLM"/>
    </source>
</evidence>
<protein>
    <recommendedName>
        <fullName evidence="11">AEC family transporter</fullName>
    </recommendedName>
</protein>
<dbReference type="Pfam" id="PF03547">
    <property type="entry name" value="Mem_trans"/>
    <property type="match status" value="2"/>
</dbReference>
<feature type="transmembrane region" description="Helical" evidence="8">
    <location>
        <begin position="183"/>
        <end position="204"/>
    </location>
</feature>
<name>A0A809RMY5_9PROT</name>
<feature type="transmembrane region" description="Helical" evidence="8">
    <location>
        <begin position="246"/>
        <end position="266"/>
    </location>
</feature>
<proteinExistence type="inferred from homology"/>
<reference evidence="10" key="1">
    <citation type="submission" date="2019-11" db="EMBL/GenBank/DDBJ databases">
        <title>Isolation and characterization of a novel species in the genus Sulfuriferula.</title>
        <authorList>
            <person name="Mochizuki J."/>
            <person name="Kojima H."/>
            <person name="Fukui M."/>
        </authorList>
    </citation>
    <scope>NUCLEOTIDE SEQUENCE [LARGE SCALE GENOMIC DNA]</scope>
    <source>
        <strain evidence="10">SGTM</strain>
    </source>
</reference>